<feature type="compositionally biased region" description="Polar residues" evidence="1">
    <location>
        <begin position="51"/>
        <end position="63"/>
    </location>
</feature>
<dbReference type="PANTHER" id="PTHR28122">
    <property type="entry name" value="E3 UBIQUITIN-PROTEIN LIGASE SUBSTRATE RECEPTOR MMS22"/>
    <property type="match status" value="1"/>
</dbReference>
<dbReference type="OrthoDB" id="2386201at2759"/>
<evidence type="ECO:0000313" key="2">
    <source>
        <dbReference type="EMBL" id="KAJ4473730.1"/>
    </source>
</evidence>
<feature type="compositionally biased region" description="Polar residues" evidence="1">
    <location>
        <begin position="84"/>
        <end position="96"/>
    </location>
</feature>
<protein>
    <submittedName>
        <fullName evidence="2">Mus7/MMS22 family-domain-containing protein</fullName>
    </submittedName>
</protein>
<feature type="compositionally biased region" description="Basic and acidic residues" evidence="1">
    <location>
        <begin position="123"/>
        <end position="133"/>
    </location>
</feature>
<feature type="compositionally biased region" description="Polar residues" evidence="1">
    <location>
        <begin position="762"/>
        <end position="784"/>
    </location>
</feature>
<feature type="region of interest" description="Disordered" evidence="1">
    <location>
        <begin position="750"/>
        <end position="805"/>
    </location>
</feature>
<dbReference type="Pfam" id="PF09462">
    <property type="entry name" value="Mus7"/>
    <property type="match status" value="1"/>
</dbReference>
<feature type="region of interest" description="Disordered" evidence="1">
    <location>
        <begin position="51"/>
        <end position="239"/>
    </location>
</feature>
<feature type="region of interest" description="Disordered" evidence="1">
    <location>
        <begin position="818"/>
        <end position="880"/>
    </location>
</feature>
<feature type="compositionally biased region" description="Polar residues" evidence="1">
    <location>
        <begin position="971"/>
        <end position="980"/>
    </location>
</feature>
<feature type="compositionally biased region" description="Basic and acidic residues" evidence="1">
    <location>
        <begin position="290"/>
        <end position="308"/>
    </location>
</feature>
<comment type="caution">
    <text evidence="2">The sequence shown here is derived from an EMBL/GenBank/DDBJ whole genome shotgun (WGS) entry which is preliminary data.</text>
</comment>
<feature type="region of interest" description="Disordered" evidence="1">
    <location>
        <begin position="575"/>
        <end position="658"/>
    </location>
</feature>
<feature type="compositionally biased region" description="Polar residues" evidence="1">
    <location>
        <begin position="206"/>
        <end position="224"/>
    </location>
</feature>
<accession>A0A9W9DJN3</accession>
<name>A0A9W9DJN3_9AGAR</name>
<sequence>MEEVDYVETSDQDELEESRALFYQSGAIRRGVESPRSTKRRKIFHVYDNNSEVLGQTLQSSHSPGPRKPPSPFEPASKALFSGFKSQSPETDSTEPLSLFFEAMTDSSAETPLSFPPSEDENDQSKHANKDGLDDWAMSQDPLDLLIREQSPLPSSSANQTLSSSQHLAEDDLLDFHDHRGSSPVHARLSSPPPTNHSPIADPHSSRSLFTPTASPHLTISLSPSPHPPPGAQGTNSDAELARALHNDEAAGSRRGLRERREHQLHPYRYDQLVYMQQFKNAPEALVTTRHLEKERRADREQRRRDGYLCEDESQEQEYRPPSDLEEESQMPQQRIRHDVTSGVGDELLPSMSESSGEEMKDIRKEARHIEKEQRRKKKEAERAAKKRESEDRREKDRKNRSRSFPMRVKERDTSRDRMRNQRNATPGPSNHRHARTPSPTPDPGPSSGIRQQLSARPNEDEDIEISLLNDWKSGSPFPADTHDADQVQSHNGHFDYGDDIAPSFGPASDFPPASSSRSQSRPASQAIADPVPGDYFDDYSSSDSVDAKEYRQLKTLGRMYPRFMLPALGVKSGTRSSVQHVERHNQRQASHHQNSTDDEDDYGLRPGLARVRVRKGSFGPIKGDTESEDEDTEMVHLAPTPRPHSLRSPSPSGSHNWQDVHIRRSARNKPQRQIAFSQVQEQEVIEIFSSSEDSSSSDENEIYDEEIANFLQRSANPGRSVSNHPRNLMRNERLIDYMLARTVYIGGSSSRKRGKLKHQSKATGSSLGSGLYNNMNNSLSNPTLEKPTHKHSSSPAGFRHGIVRPRHEGGRQSLLSFENHRQNRDSSRSRVAISSGGEDEEDDNDGESHDSDDLQMRSDEEKSREKSEKKLTWKQKLKQRKEAARMHGIYIHVADPGTRLLGNAGRRDVSEPRHIRNTVRKGRTAKKNVKKQKNAKKTRRWKEFNLYINDEEFQRALAPPTSQHRPHQSALASPSSKTLLSHRRLAKHDDVGTGVVVERYREEISNSIRANTDFTLLPPGQTFGFNTYIRRGMLYELLQQIHQTPSAPADSIATSASDLISHASYKAPRLSLLISLSKPLSDFLRDLPILCQNLGDFITGLPDVDEEVIAREWKSVMRGAHEVLTGLMKSDREVTMKKLQDTVEKAIGSLLAQMRTADFIKSTIDMMTLDVCWFVVELLLRTGYRLPTSNLLLDVCKLLVQYLLEVDPGLRDVMMLIREQDPPQTELNDITSIVQREAELWVCLIHVLRPSVTDGPIRPHPLWDIVGKELERRSSAVAIWTLQANEAIWQTIVGLCALSQFSEHGLCKDKPSLPESWKLISFGLKNVQLKADPDTDQRLNSASLRMKDRYFGFLVRRCFFLVDRWNWAVESSFPVLNVISGAFGTRKFRNLLHEKADFPEFLRTQRWDLCFEYSKRDSAFVLFVKLVVQRGILLKQSEKPSPHSLEKNLTLITPLSSVKAFSKTNPPQGNELSMLYNRMAATAVRLHLSPLDYLSRVQQARQYFNFRTSDDTSRMACIRSLMYVTQMMILEKLPVRETEVKAWYIEIIEVLIKEYKELSGKEENSLNRVRLLLNAVLGSLRHILNAYNDPAMEAQYPDLSLLDVVQKIGKEGSVTVIDNVYTATELAVVIRTFLSLRDTVVPPPERPAIELHLDGRVDSHENEESQDYGSVDFDITDPRVQELLDGGAASNEGDVKLSQDIQLKDRTVGESLRPLTWLLYRCLKNMFGEYPKGRCPSLQYMKNVDDWIDTWIHCAGVAIMHSETMTWFSLCLDVRNSWKEIGDIHWRRRIDIRVALNILRSTPMSYAKDNMKDYFLETLFEALVPGKVTVEHDFLSWLFSIDGLRHPLMKNLPVTLPPYPKILTLSKDDFISSREKLLRGIMDNIEQSLHDEENQSRNRIVLGNNAANQTYSDFLAKFFSGLKEMYSIIPEGSKERQDYGLKCKEIGAMTFKHHPRIGTWGRMTIWDAWWQGLN</sequence>
<evidence type="ECO:0000313" key="3">
    <source>
        <dbReference type="Proteomes" id="UP001150266"/>
    </source>
</evidence>
<feature type="compositionally biased region" description="Low complexity" evidence="1">
    <location>
        <begin position="502"/>
        <end position="527"/>
    </location>
</feature>
<dbReference type="GO" id="GO:0031297">
    <property type="term" value="P:replication fork processing"/>
    <property type="evidence" value="ECO:0007669"/>
    <property type="project" value="InterPro"/>
</dbReference>
<feature type="region of interest" description="Disordered" evidence="1">
    <location>
        <begin position="290"/>
        <end position="545"/>
    </location>
</feature>
<evidence type="ECO:0000256" key="1">
    <source>
        <dbReference type="SAM" id="MobiDB-lite"/>
    </source>
</evidence>
<feature type="compositionally biased region" description="Low complexity" evidence="1">
    <location>
        <begin position="155"/>
        <end position="165"/>
    </location>
</feature>
<keyword evidence="3" id="KW-1185">Reference proteome</keyword>
<gene>
    <name evidence="2" type="ORF">J3R30DRAFT_3511319</name>
</gene>
<feature type="compositionally biased region" description="Basic residues" evidence="1">
    <location>
        <begin position="751"/>
        <end position="761"/>
    </location>
</feature>
<feature type="compositionally biased region" description="Basic and acidic residues" evidence="1">
    <location>
        <begin position="847"/>
        <end position="872"/>
    </location>
</feature>
<feature type="compositionally biased region" description="Basic and acidic residues" evidence="1">
    <location>
        <begin position="358"/>
        <end position="398"/>
    </location>
</feature>
<feature type="compositionally biased region" description="Low complexity" evidence="1">
    <location>
        <begin position="647"/>
        <end position="656"/>
    </location>
</feature>
<feature type="compositionally biased region" description="Basic and acidic residues" evidence="1">
    <location>
        <begin position="168"/>
        <end position="181"/>
    </location>
</feature>
<reference evidence="2" key="1">
    <citation type="submission" date="2022-08" db="EMBL/GenBank/DDBJ databases">
        <title>A Global Phylogenomic Analysis of the Shiitake Genus Lentinula.</title>
        <authorList>
            <consortium name="DOE Joint Genome Institute"/>
            <person name="Sierra-Patev S."/>
            <person name="Min B."/>
            <person name="Naranjo-Ortiz M."/>
            <person name="Looney B."/>
            <person name="Konkel Z."/>
            <person name="Slot J.C."/>
            <person name="Sakamoto Y."/>
            <person name="Steenwyk J.L."/>
            <person name="Rokas A."/>
            <person name="Carro J."/>
            <person name="Camarero S."/>
            <person name="Ferreira P."/>
            <person name="Molpeceres G."/>
            <person name="Ruiz-Duenas F.J."/>
            <person name="Serrano A."/>
            <person name="Henrissat B."/>
            <person name="Drula E."/>
            <person name="Hughes K.W."/>
            <person name="Mata J.L."/>
            <person name="Ishikawa N.K."/>
            <person name="Vargas-Isla R."/>
            <person name="Ushijima S."/>
            <person name="Smith C.A."/>
            <person name="Ahrendt S."/>
            <person name="Andreopoulos W."/>
            <person name="He G."/>
            <person name="Labutti K."/>
            <person name="Lipzen A."/>
            <person name="Ng V."/>
            <person name="Riley R."/>
            <person name="Sandor L."/>
            <person name="Barry K."/>
            <person name="Martinez A.T."/>
            <person name="Xiao Y."/>
            <person name="Gibbons J.G."/>
            <person name="Terashima K."/>
            <person name="Grigoriev I.V."/>
            <person name="Hibbett D.S."/>
        </authorList>
    </citation>
    <scope>NUCLEOTIDE SEQUENCE</scope>
    <source>
        <strain evidence="2">JLM2183</strain>
    </source>
</reference>
<dbReference type="GO" id="GO:0000724">
    <property type="term" value="P:double-strand break repair via homologous recombination"/>
    <property type="evidence" value="ECO:0007669"/>
    <property type="project" value="TreeGrafter"/>
</dbReference>
<feature type="compositionally biased region" description="Basic and acidic residues" evidence="1">
    <location>
        <begin position="408"/>
        <end position="420"/>
    </location>
</feature>
<proteinExistence type="predicted"/>
<dbReference type="GO" id="GO:0005634">
    <property type="term" value="C:nucleus"/>
    <property type="evidence" value="ECO:0007669"/>
    <property type="project" value="InterPro"/>
</dbReference>
<dbReference type="Proteomes" id="UP001150266">
    <property type="component" value="Unassembled WGS sequence"/>
</dbReference>
<dbReference type="GO" id="GO:0035361">
    <property type="term" value="C:Cul8-RING ubiquitin ligase complex"/>
    <property type="evidence" value="ECO:0007669"/>
    <property type="project" value="TreeGrafter"/>
</dbReference>
<dbReference type="InterPro" id="IPR019021">
    <property type="entry name" value="Mms22"/>
</dbReference>
<dbReference type="EMBL" id="JAOTPV010000017">
    <property type="protein sequence ID" value="KAJ4473730.1"/>
    <property type="molecule type" value="Genomic_DNA"/>
</dbReference>
<dbReference type="PANTHER" id="PTHR28122:SF1">
    <property type="entry name" value="E3 UBIQUITIN-PROTEIN LIGASE SUBSTRATE RECEPTOR MMS22"/>
    <property type="match status" value="1"/>
</dbReference>
<organism evidence="2 3">
    <name type="scientific">Lentinula aciculospora</name>
    <dbReference type="NCBI Taxonomy" id="153920"/>
    <lineage>
        <taxon>Eukaryota</taxon>
        <taxon>Fungi</taxon>
        <taxon>Dikarya</taxon>
        <taxon>Basidiomycota</taxon>
        <taxon>Agaricomycotina</taxon>
        <taxon>Agaricomycetes</taxon>
        <taxon>Agaricomycetidae</taxon>
        <taxon>Agaricales</taxon>
        <taxon>Marasmiineae</taxon>
        <taxon>Omphalotaceae</taxon>
        <taxon>Lentinula</taxon>
    </lineage>
</organism>
<feature type="region of interest" description="Disordered" evidence="1">
    <location>
        <begin position="959"/>
        <end position="980"/>
    </location>
</feature>
<feature type="compositionally biased region" description="Basic and acidic residues" evidence="1">
    <location>
        <begin position="819"/>
        <end position="829"/>
    </location>
</feature>